<name>A0A6G0TNR8_APHGL</name>
<feature type="domain" description="MULE transposase" evidence="1">
    <location>
        <begin position="88"/>
        <end position="174"/>
    </location>
</feature>
<dbReference type="EMBL" id="VYZN01000023">
    <property type="protein sequence ID" value="KAE9536343.1"/>
    <property type="molecule type" value="Genomic_DNA"/>
</dbReference>
<dbReference type="Pfam" id="PF10551">
    <property type="entry name" value="MULE"/>
    <property type="match status" value="1"/>
</dbReference>
<protein>
    <recommendedName>
        <fullName evidence="1">MULE transposase domain-containing protein</fullName>
    </recommendedName>
</protein>
<dbReference type="Proteomes" id="UP000475862">
    <property type="component" value="Unassembled WGS sequence"/>
</dbReference>
<accession>A0A6G0TNR8</accession>
<evidence type="ECO:0000313" key="3">
    <source>
        <dbReference type="Proteomes" id="UP000475862"/>
    </source>
</evidence>
<dbReference type="AlphaFoldDB" id="A0A6G0TNR8"/>
<keyword evidence="3" id="KW-1185">Reference proteome</keyword>
<dbReference type="InterPro" id="IPR018289">
    <property type="entry name" value="MULE_transposase_dom"/>
</dbReference>
<comment type="caution">
    <text evidence="2">The sequence shown here is derived from an EMBL/GenBank/DDBJ whole genome shotgun (WGS) entry which is preliminary data.</text>
</comment>
<evidence type="ECO:0000313" key="2">
    <source>
        <dbReference type="EMBL" id="KAE9536343.1"/>
    </source>
</evidence>
<proteinExistence type="predicted"/>
<dbReference type="PANTHER" id="PTHR47160:SF5">
    <property type="entry name" value="MULE TRANSPOSASE DOMAIN-CONTAINING PROTEIN"/>
    <property type="match status" value="1"/>
</dbReference>
<dbReference type="OrthoDB" id="6579689at2759"/>
<gene>
    <name evidence="2" type="ORF">AGLY_007132</name>
</gene>
<evidence type="ECO:0000259" key="1">
    <source>
        <dbReference type="Pfam" id="PF10551"/>
    </source>
</evidence>
<sequence>MCSQAVHGALPPVSYIKRTLCRIRQINSSAPSNPLTLTDITIPNNISQTIDGRQFLINDIEPVENRILVFATEKNLDLLAKSDHWFSDGIFKSCPPLFAQVYTIHVIKNNLVIPVVFSLMPDKTQSSYERLFTAIKTHNISINPKTIMTDFEQSSINAFKIQFPNAKQNGCFFHQTQCVWRKIQTISGMVDKYKTDSEFSLQIRYLFALAFVPENDVINVFETLCESTYYTDNEEVLEPLISYFEDTWIGRPNRRKRRNPRFPISLWNCYTSTISGLPRTNNYVEGWHRGFNNLLSSCHPTIWKFIEAIQKEQSLNEMKINQYIAGVVESSRKRKRDTIKQLVDDYENRNKLEYLRGIAYNLSYQI</sequence>
<reference evidence="2 3" key="1">
    <citation type="submission" date="2019-08" db="EMBL/GenBank/DDBJ databases">
        <title>The genome of the soybean aphid Biotype 1, its phylome, world population structure and adaptation to the North American continent.</title>
        <authorList>
            <person name="Giordano R."/>
            <person name="Donthu R.K."/>
            <person name="Hernandez A.G."/>
            <person name="Wright C.L."/>
            <person name="Zimin A.V."/>
        </authorList>
    </citation>
    <scope>NUCLEOTIDE SEQUENCE [LARGE SCALE GENOMIC DNA]</scope>
    <source>
        <tissue evidence="2">Whole aphids</tissue>
    </source>
</reference>
<organism evidence="2 3">
    <name type="scientific">Aphis glycines</name>
    <name type="common">Soybean aphid</name>
    <dbReference type="NCBI Taxonomy" id="307491"/>
    <lineage>
        <taxon>Eukaryota</taxon>
        <taxon>Metazoa</taxon>
        <taxon>Ecdysozoa</taxon>
        <taxon>Arthropoda</taxon>
        <taxon>Hexapoda</taxon>
        <taxon>Insecta</taxon>
        <taxon>Pterygota</taxon>
        <taxon>Neoptera</taxon>
        <taxon>Paraneoptera</taxon>
        <taxon>Hemiptera</taxon>
        <taxon>Sternorrhyncha</taxon>
        <taxon>Aphidomorpha</taxon>
        <taxon>Aphidoidea</taxon>
        <taxon>Aphididae</taxon>
        <taxon>Aphidini</taxon>
        <taxon>Aphis</taxon>
        <taxon>Aphis</taxon>
    </lineage>
</organism>
<dbReference type="PANTHER" id="PTHR47160">
    <property type="entry name" value="PUTATIVE-RELATED"/>
    <property type="match status" value="1"/>
</dbReference>